<keyword evidence="2 4" id="KW-0238">DNA-binding</keyword>
<evidence type="ECO:0000256" key="4">
    <source>
        <dbReference type="PROSITE-ProRule" id="PRU00335"/>
    </source>
</evidence>
<feature type="DNA-binding region" description="H-T-H motif" evidence="4">
    <location>
        <begin position="34"/>
        <end position="53"/>
    </location>
</feature>
<dbReference type="InterPro" id="IPR050109">
    <property type="entry name" value="HTH-type_TetR-like_transc_reg"/>
</dbReference>
<proteinExistence type="predicted"/>
<dbReference type="InterPro" id="IPR009057">
    <property type="entry name" value="Homeodomain-like_sf"/>
</dbReference>
<dbReference type="PANTHER" id="PTHR30055">
    <property type="entry name" value="HTH-TYPE TRANSCRIPTIONAL REGULATOR RUTR"/>
    <property type="match status" value="1"/>
</dbReference>
<dbReference type="PROSITE" id="PS50977">
    <property type="entry name" value="HTH_TETR_2"/>
    <property type="match status" value="1"/>
</dbReference>
<dbReference type="EMBL" id="JBHTCM010000010">
    <property type="protein sequence ID" value="MFC7333386.1"/>
    <property type="molecule type" value="Genomic_DNA"/>
</dbReference>
<evidence type="ECO:0000313" key="6">
    <source>
        <dbReference type="EMBL" id="MFC7333386.1"/>
    </source>
</evidence>
<evidence type="ECO:0000313" key="7">
    <source>
        <dbReference type="Proteomes" id="UP001596456"/>
    </source>
</evidence>
<keyword evidence="3" id="KW-0804">Transcription</keyword>
<evidence type="ECO:0000256" key="1">
    <source>
        <dbReference type="ARBA" id="ARBA00023015"/>
    </source>
</evidence>
<evidence type="ECO:0000259" key="5">
    <source>
        <dbReference type="PROSITE" id="PS50977"/>
    </source>
</evidence>
<name>A0ABW2KVN2_9PROT</name>
<keyword evidence="1" id="KW-0805">Transcription regulation</keyword>
<protein>
    <submittedName>
        <fullName evidence="6">TetR family transcriptional regulator</fullName>
    </submittedName>
</protein>
<comment type="caution">
    <text evidence="6">The sequence shown here is derived from an EMBL/GenBank/DDBJ whole genome shotgun (WGS) entry which is preliminary data.</text>
</comment>
<reference evidence="7" key="1">
    <citation type="journal article" date="2019" name="Int. J. Syst. Evol. Microbiol.">
        <title>The Global Catalogue of Microorganisms (GCM) 10K type strain sequencing project: providing services to taxonomists for standard genome sequencing and annotation.</title>
        <authorList>
            <consortium name="The Broad Institute Genomics Platform"/>
            <consortium name="The Broad Institute Genome Sequencing Center for Infectious Disease"/>
            <person name="Wu L."/>
            <person name="Ma J."/>
        </authorList>
    </citation>
    <scope>NUCLEOTIDE SEQUENCE [LARGE SCALE GENOMIC DNA]</scope>
    <source>
        <strain evidence="7">CGMCC 1.16275</strain>
    </source>
</reference>
<evidence type="ECO:0000256" key="3">
    <source>
        <dbReference type="ARBA" id="ARBA00023163"/>
    </source>
</evidence>
<gene>
    <name evidence="6" type="ORF">ACFQPS_09450</name>
</gene>
<sequence>MSRKSDPDRKAEAERRLIAAAMTLAAEKGWRDLTLAEIAGAAETSLADLYRHFPGKLALLRGIARQADAAVLAGPAPDMGERPHDRVFDVLMRRFDALEPYRAGLRVVWRELRGDPSAALCVAPQLPRSMAWMLEAAGLPGGGLAGMLKARGLAAVWLATLRVWFEDDSPDLARTMAALDANLRRAEEVWNSVSRPRRRATATEAPAP</sequence>
<keyword evidence="7" id="KW-1185">Reference proteome</keyword>
<dbReference type="SUPFAM" id="SSF46689">
    <property type="entry name" value="Homeodomain-like"/>
    <property type="match status" value="1"/>
</dbReference>
<dbReference type="RefSeq" id="WP_377358435.1">
    <property type="nucleotide sequence ID" value="NZ_JBHTCM010000010.1"/>
</dbReference>
<dbReference type="Gene3D" id="1.10.357.10">
    <property type="entry name" value="Tetracycline Repressor, domain 2"/>
    <property type="match status" value="1"/>
</dbReference>
<dbReference type="InterPro" id="IPR001647">
    <property type="entry name" value="HTH_TetR"/>
</dbReference>
<feature type="domain" description="HTH tetR-type" evidence="5">
    <location>
        <begin position="11"/>
        <end position="71"/>
    </location>
</feature>
<organism evidence="6 7">
    <name type="scientific">Rhodocista pekingensis</name>
    <dbReference type="NCBI Taxonomy" id="201185"/>
    <lineage>
        <taxon>Bacteria</taxon>
        <taxon>Pseudomonadati</taxon>
        <taxon>Pseudomonadota</taxon>
        <taxon>Alphaproteobacteria</taxon>
        <taxon>Rhodospirillales</taxon>
        <taxon>Azospirillaceae</taxon>
        <taxon>Rhodocista</taxon>
    </lineage>
</organism>
<dbReference type="Pfam" id="PF00440">
    <property type="entry name" value="TetR_N"/>
    <property type="match status" value="1"/>
</dbReference>
<dbReference type="Proteomes" id="UP001596456">
    <property type="component" value="Unassembled WGS sequence"/>
</dbReference>
<dbReference type="PRINTS" id="PR00455">
    <property type="entry name" value="HTHTETR"/>
</dbReference>
<evidence type="ECO:0000256" key="2">
    <source>
        <dbReference type="ARBA" id="ARBA00023125"/>
    </source>
</evidence>
<accession>A0ABW2KVN2</accession>
<dbReference type="PANTHER" id="PTHR30055:SF234">
    <property type="entry name" value="HTH-TYPE TRANSCRIPTIONAL REGULATOR BETI"/>
    <property type="match status" value="1"/>
</dbReference>